<keyword evidence="2" id="KW-1185">Reference proteome</keyword>
<dbReference type="AlphaFoldDB" id="A0A6I9QNK2"/>
<proteinExistence type="predicted"/>
<dbReference type="InParanoid" id="A0A6I9QNK2"/>
<feature type="region of interest" description="Disordered" evidence="1">
    <location>
        <begin position="16"/>
        <end position="38"/>
    </location>
</feature>
<gene>
    <name evidence="3" type="primary">LOC105038216</name>
</gene>
<protein>
    <submittedName>
        <fullName evidence="3">1,4-alpha-glucan-branching enzyme 1, chloroplastic/amyloplastic</fullName>
    </submittedName>
</protein>
<feature type="region of interest" description="Disordered" evidence="1">
    <location>
        <begin position="77"/>
        <end position="98"/>
    </location>
</feature>
<evidence type="ECO:0000313" key="2">
    <source>
        <dbReference type="Proteomes" id="UP000504607"/>
    </source>
</evidence>
<organism evidence="2 3">
    <name type="scientific">Elaeis guineensis var. tenera</name>
    <name type="common">Oil palm</name>
    <dbReference type="NCBI Taxonomy" id="51953"/>
    <lineage>
        <taxon>Eukaryota</taxon>
        <taxon>Viridiplantae</taxon>
        <taxon>Streptophyta</taxon>
        <taxon>Embryophyta</taxon>
        <taxon>Tracheophyta</taxon>
        <taxon>Spermatophyta</taxon>
        <taxon>Magnoliopsida</taxon>
        <taxon>Liliopsida</taxon>
        <taxon>Arecaceae</taxon>
        <taxon>Arecoideae</taxon>
        <taxon>Cocoseae</taxon>
        <taxon>Elaeidinae</taxon>
        <taxon>Elaeis</taxon>
    </lineage>
</organism>
<reference evidence="3" key="1">
    <citation type="submission" date="2025-08" db="UniProtKB">
        <authorList>
            <consortium name="RefSeq"/>
        </authorList>
    </citation>
    <scope>IDENTIFICATION</scope>
</reference>
<evidence type="ECO:0000313" key="3">
    <source>
        <dbReference type="RefSeq" id="XP_010912243.1"/>
    </source>
</evidence>
<evidence type="ECO:0000256" key="1">
    <source>
        <dbReference type="SAM" id="MobiDB-lite"/>
    </source>
</evidence>
<dbReference type="GeneID" id="105038216"/>
<accession>A0A6I9QNK2</accession>
<name>A0A6I9QNK2_ELAGV</name>
<sequence length="184" mass="19845">MAFPFAGIRFPAVKASGLSPRSGIHGDRRNGGNPSLPFLKKASFPGKLLAGNSSYEPDSASMTVFASGKVLIPGGESDGLSSSADSIGNPEVAPDDVLQEPTGLHIEDEDKVEARWTPMSSEAMNDEIMNEGAKQSLHPPANQTIEKVVEEKPRFIPPPGTGQRIYEIDPSLEGHRAHLHYRRF</sequence>
<dbReference type="OrthoDB" id="782582at2759"/>
<dbReference type="Proteomes" id="UP000504607">
    <property type="component" value="Chromosome 2"/>
</dbReference>
<dbReference type="RefSeq" id="XP_010912243.1">
    <property type="nucleotide sequence ID" value="XM_010913941.3"/>
</dbReference>
<dbReference type="KEGG" id="egu:105038216"/>